<organism evidence="2 3">
    <name type="scientific">Punica granatum</name>
    <name type="common">Pomegranate</name>
    <dbReference type="NCBI Taxonomy" id="22663"/>
    <lineage>
        <taxon>Eukaryota</taxon>
        <taxon>Viridiplantae</taxon>
        <taxon>Streptophyta</taxon>
        <taxon>Embryophyta</taxon>
        <taxon>Tracheophyta</taxon>
        <taxon>Spermatophyta</taxon>
        <taxon>Magnoliopsida</taxon>
        <taxon>eudicotyledons</taxon>
        <taxon>Gunneridae</taxon>
        <taxon>Pentapetalae</taxon>
        <taxon>rosids</taxon>
        <taxon>malvids</taxon>
        <taxon>Myrtales</taxon>
        <taxon>Lythraceae</taxon>
        <taxon>Punica</taxon>
    </lineage>
</organism>
<proteinExistence type="predicted"/>
<evidence type="ECO:0000313" key="2">
    <source>
        <dbReference type="EMBL" id="PKI48829.1"/>
    </source>
</evidence>
<sequence length="97" mass="11235">MEGSAGYLPQDQIMNNQGINFEDNPSTTQRPRKFETRINSPQLTYYRRNDTDALHKATHPVLMLVSDKDIQHLHDLDFLEQLHPSLTCNNHREVCSS</sequence>
<feature type="compositionally biased region" description="Polar residues" evidence="1">
    <location>
        <begin position="12"/>
        <end position="29"/>
    </location>
</feature>
<name>A0A2I0IXT8_PUNGR</name>
<accession>A0A2I0IXT8</accession>
<feature type="region of interest" description="Disordered" evidence="1">
    <location>
        <begin position="1"/>
        <end position="39"/>
    </location>
</feature>
<dbReference type="AlphaFoldDB" id="A0A2I0IXT8"/>
<evidence type="ECO:0000256" key="1">
    <source>
        <dbReference type="SAM" id="MobiDB-lite"/>
    </source>
</evidence>
<gene>
    <name evidence="2" type="ORF">CRG98_030767</name>
</gene>
<protein>
    <submittedName>
        <fullName evidence="2">Uncharacterized protein</fullName>
    </submittedName>
</protein>
<dbReference type="EMBL" id="PGOL01002323">
    <property type="protein sequence ID" value="PKI48829.1"/>
    <property type="molecule type" value="Genomic_DNA"/>
</dbReference>
<comment type="caution">
    <text evidence="2">The sequence shown here is derived from an EMBL/GenBank/DDBJ whole genome shotgun (WGS) entry which is preliminary data.</text>
</comment>
<reference evidence="2 3" key="1">
    <citation type="submission" date="2017-11" db="EMBL/GenBank/DDBJ databases">
        <title>De-novo sequencing of pomegranate (Punica granatum L.) genome.</title>
        <authorList>
            <person name="Akparov Z."/>
            <person name="Amiraslanov A."/>
            <person name="Hajiyeva S."/>
            <person name="Abbasov M."/>
            <person name="Kaur K."/>
            <person name="Hamwieh A."/>
            <person name="Solovyev V."/>
            <person name="Salamov A."/>
            <person name="Braich B."/>
            <person name="Kosarev P."/>
            <person name="Mahmoud A."/>
            <person name="Hajiyev E."/>
            <person name="Babayeva S."/>
            <person name="Izzatullayeva V."/>
            <person name="Mammadov A."/>
            <person name="Mammadov A."/>
            <person name="Sharifova S."/>
            <person name="Ojaghi J."/>
            <person name="Eynullazada K."/>
            <person name="Bayramov B."/>
            <person name="Abdulazimova A."/>
            <person name="Shahmuradov I."/>
        </authorList>
    </citation>
    <scope>NUCLEOTIDE SEQUENCE [LARGE SCALE GENOMIC DNA]</scope>
    <source>
        <strain evidence="3">cv. AG2017</strain>
        <tissue evidence="2">Leaf</tissue>
    </source>
</reference>
<keyword evidence="3" id="KW-1185">Reference proteome</keyword>
<evidence type="ECO:0000313" key="3">
    <source>
        <dbReference type="Proteomes" id="UP000233551"/>
    </source>
</evidence>
<dbReference type="Proteomes" id="UP000233551">
    <property type="component" value="Unassembled WGS sequence"/>
</dbReference>